<comment type="caution">
    <text evidence="7">The sequence shown here is derived from an EMBL/GenBank/DDBJ whole genome shotgun (WGS) entry which is preliminary data.</text>
</comment>
<feature type="transmembrane region" description="Helical" evidence="6">
    <location>
        <begin position="225"/>
        <end position="242"/>
    </location>
</feature>
<dbReference type="GO" id="GO:0016020">
    <property type="term" value="C:membrane"/>
    <property type="evidence" value="ECO:0007669"/>
    <property type="project" value="UniProtKB-SubCell"/>
</dbReference>
<comment type="similarity">
    <text evidence="2">Belongs to the TMEM45 family.</text>
</comment>
<feature type="transmembrane region" description="Helical" evidence="6">
    <location>
        <begin position="107"/>
        <end position="127"/>
    </location>
</feature>
<dbReference type="AlphaFoldDB" id="A0AAV7G8M5"/>
<keyword evidence="4 6" id="KW-1133">Transmembrane helix</keyword>
<accession>A0AAV7G8M5</accession>
<protein>
    <submittedName>
        <fullName evidence="7">Uncharacterized protein</fullName>
    </submittedName>
</protein>
<evidence type="ECO:0000256" key="5">
    <source>
        <dbReference type="ARBA" id="ARBA00023136"/>
    </source>
</evidence>
<dbReference type="Proteomes" id="UP000775213">
    <property type="component" value="Unassembled WGS sequence"/>
</dbReference>
<name>A0AAV7G8M5_DENCH</name>
<dbReference type="EMBL" id="JAGFBR010000017">
    <property type="protein sequence ID" value="KAH0452120.1"/>
    <property type="molecule type" value="Genomic_DNA"/>
</dbReference>
<sequence length="297" mass="30938">MGTLTGHLLPGAAFTLLGLWHLVNTAASYRLSGPSTFSSRTWFPSPFIKHLELLLLLLLSLLSSTLLLFLSSSSSPSDLEHASMFLHLFIYSSAALAADLLPSPSSSTIVGALAASAFAQELLLLHFHSIDHSGLEGHYHSLMEIVVATCLVSTVATVWIPASYVAAVVRSAAVALQGMWFVCMGLVLWGPERLLPAGCAVNERAVVCAGGGAAASAAAAANVQFSWMVAGVAAITAAICLVPEGKEVEYRKLGNVGRNPGESDGGSGVKMGQASCLICLEKGAADERESAIKGSWK</sequence>
<evidence type="ECO:0000256" key="3">
    <source>
        <dbReference type="ARBA" id="ARBA00022692"/>
    </source>
</evidence>
<keyword evidence="3 6" id="KW-0812">Transmembrane</keyword>
<evidence type="ECO:0000313" key="7">
    <source>
        <dbReference type="EMBL" id="KAH0452120.1"/>
    </source>
</evidence>
<feature type="transmembrane region" description="Helical" evidence="6">
    <location>
        <begin position="52"/>
        <end position="70"/>
    </location>
</feature>
<organism evidence="7 8">
    <name type="scientific">Dendrobium chrysotoxum</name>
    <name type="common">Orchid</name>
    <dbReference type="NCBI Taxonomy" id="161865"/>
    <lineage>
        <taxon>Eukaryota</taxon>
        <taxon>Viridiplantae</taxon>
        <taxon>Streptophyta</taxon>
        <taxon>Embryophyta</taxon>
        <taxon>Tracheophyta</taxon>
        <taxon>Spermatophyta</taxon>
        <taxon>Magnoliopsida</taxon>
        <taxon>Liliopsida</taxon>
        <taxon>Asparagales</taxon>
        <taxon>Orchidaceae</taxon>
        <taxon>Epidendroideae</taxon>
        <taxon>Malaxideae</taxon>
        <taxon>Dendrobiinae</taxon>
        <taxon>Dendrobium</taxon>
    </lineage>
</organism>
<keyword evidence="8" id="KW-1185">Reference proteome</keyword>
<evidence type="ECO:0000313" key="8">
    <source>
        <dbReference type="Proteomes" id="UP000775213"/>
    </source>
</evidence>
<evidence type="ECO:0000256" key="4">
    <source>
        <dbReference type="ARBA" id="ARBA00022989"/>
    </source>
</evidence>
<dbReference type="Pfam" id="PF04819">
    <property type="entry name" value="DUF716"/>
    <property type="match status" value="1"/>
</dbReference>
<feature type="transmembrane region" description="Helical" evidence="6">
    <location>
        <begin position="139"/>
        <end position="162"/>
    </location>
</feature>
<evidence type="ECO:0000256" key="1">
    <source>
        <dbReference type="ARBA" id="ARBA00004141"/>
    </source>
</evidence>
<proteinExistence type="inferred from homology"/>
<comment type="subcellular location">
    <subcellularLocation>
        <location evidence="1">Membrane</location>
        <topology evidence="1">Multi-pass membrane protein</topology>
    </subcellularLocation>
</comment>
<evidence type="ECO:0000256" key="6">
    <source>
        <dbReference type="SAM" id="Phobius"/>
    </source>
</evidence>
<keyword evidence="5 6" id="KW-0472">Membrane</keyword>
<feature type="transmembrane region" description="Helical" evidence="6">
    <location>
        <begin position="82"/>
        <end position="101"/>
    </location>
</feature>
<feature type="transmembrane region" description="Helical" evidence="6">
    <location>
        <begin position="168"/>
        <end position="189"/>
    </location>
</feature>
<dbReference type="PANTHER" id="PTHR46285:SF13">
    <property type="entry name" value="OS02G0167775 PROTEIN"/>
    <property type="match status" value="1"/>
</dbReference>
<gene>
    <name evidence="7" type="ORF">IEQ34_019419</name>
</gene>
<dbReference type="PANTHER" id="PTHR46285">
    <property type="entry name" value="PROTEINASE INHIBITOR I4, SERPIN (DUF716)-RELATED"/>
    <property type="match status" value="1"/>
</dbReference>
<evidence type="ECO:0000256" key="2">
    <source>
        <dbReference type="ARBA" id="ARBA00006948"/>
    </source>
</evidence>
<dbReference type="InterPro" id="IPR006904">
    <property type="entry name" value="DUF716"/>
</dbReference>
<reference evidence="7 8" key="1">
    <citation type="journal article" date="2021" name="Hortic Res">
        <title>Chromosome-scale assembly of the Dendrobium chrysotoxum genome enhances the understanding of orchid evolution.</title>
        <authorList>
            <person name="Zhang Y."/>
            <person name="Zhang G.Q."/>
            <person name="Zhang D."/>
            <person name="Liu X.D."/>
            <person name="Xu X.Y."/>
            <person name="Sun W.H."/>
            <person name="Yu X."/>
            <person name="Zhu X."/>
            <person name="Wang Z.W."/>
            <person name="Zhao X."/>
            <person name="Zhong W.Y."/>
            <person name="Chen H."/>
            <person name="Yin W.L."/>
            <person name="Huang T."/>
            <person name="Niu S.C."/>
            <person name="Liu Z.J."/>
        </authorList>
    </citation>
    <scope>NUCLEOTIDE SEQUENCE [LARGE SCALE GENOMIC DNA]</scope>
    <source>
        <strain evidence="7">Lindl</strain>
    </source>
</reference>